<dbReference type="Gene3D" id="3.40.50.300">
    <property type="entry name" value="P-loop containing nucleotide triphosphate hydrolases"/>
    <property type="match status" value="2"/>
</dbReference>
<evidence type="ECO:0000256" key="5">
    <source>
        <dbReference type="ARBA" id="ARBA00022840"/>
    </source>
</evidence>
<dbReference type="InterPro" id="IPR014017">
    <property type="entry name" value="DNA_helicase_UvrD-like_C"/>
</dbReference>
<evidence type="ECO:0000259" key="13">
    <source>
        <dbReference type="PROSITE" id="PS51217"/>
    </source>
</evidence>
<evidence type="ECO:0000256" key="1">
    <source>
        <dbReference type="ARBA" id="ARBA00009922"/>
    </source>
</evidence>
<feature type="region of interest" description="Disordered" evidence="11">
    <location>
        <begin position="641"/>
        <end position="671"/>
    </location>
</feature>
<organism evidence="14 15">
    <name type="scientific">Belnapia arida</name>
    <dbReference type="NCBI Taxonomy" id="2804533"/>
    <lineage>
        <taxon>Bacteria</taxon>
        <taxon>Pseudomonadati</taxon>
        <taxon>Pseudomonadota</taxon>
        <taxon>Alphaproteobacteria</taxon>
        <taxon>Acetobacterales</taxon>
        <taxon>Roseomonadaceae</taxon>
        <taxon>Belnapia</taxon>
    </lineage>
</organism>
<accession>A0ABS1UAH6</accession>
<evidence type="ECO:0000256" key="6">
    <source>
        <dbReference type="ARBA" id="ARBA00023235"/>
    </source>
</evidence>
<sequence length="690" mass="73372">MSAHLAPLNPAQRAAATAPAPVLVLAGAGSGKTETLIRRVADLILGGEPPDRLLCITFTAKAAGEMRSRLAALLGPERTPRWVGTFHAVMARLLIEDGGGVPGLPRGFAILGQNDARELLMQTAGIQDLKEASLLQEAVSLLKNGLVTDPRRLPRSSVLSRFEPEVLAQAAAVLPAYRSALAGRQALDFDDLIALPVAAMQADPSLAAHWSSRWVEILVDEYQDTNHAQHALVRLLAGKPGRVFAVGDDLQAIYGWRGADVAHIRRFGKDYRAAPPALKLETNYRSTPTILSAANAIAAGDPEALPKILRPADPKAPPGPSITIREAPTAEDEGRGALAWLQALRRRQPELPWRACAVLVRAGFVAEPILATLRQADVPVRLVTDREPEPPKEVLAAMAWLRLAMSRGRGGKPGAHVWDPAADDAFRRACAFPARGIGGTVFGRLREHAAERGLALAAAVGTLPATPAERQGLEAVLGVAGEIADGVARRTLGPADALRLAAEASEIAERLGLNGKLGHAWTAALRAAEQAGSVAAYCDGAALGAIPGDAEPADAVQVLTLHRAKGLEFDHVMLAGLEEGVWPNWQAEQQGAIAEERRLFYVGVTRARHSLRLSWVQRRRDWAGKPSRFLAEIPKALTETGAASWQAKGSGPASRTAAPRPARPVKPLSQAETDRLVAEFTARKAAKAPH</sequence>
<comment type="catalytic activity">
    <reaction evidence="7">
        <text>Couples ATP hydrolysis with the unwinding of duplex DNA by translocating in the 3'-5' direction.</text>
        <dbReference type="EC" id="5.6.2.4"/>
    </reaction>
</comment>
<keyword evidence="5 10" id="KW-0067">ATP-binding</keyword>
<dbReference type="Gene3D" id="1.10.486.10">
    <property type="entry name" value="PCRA, domain 4"/>
    <property type="match status" value="1"/>
</dbReference>
<reference evidence="14 15" key="1">
    <citation type="submission" date="2021-01" db="EMBL/GenBank/DDBJ databases">
        <title>Belnapia mucosa sp. nov. and Belnapia arida sp. nov., isolated from the Tabernas Desert (Almeria, Spain).</title>
        <authorList>
            <person name="Molina-Menor E."/>
            <person name="Vidal-Verdu A."/>
            <person name="Calonge A."/>
            <person name="Satari L."/>
            <person name="Pereto J."/>
            <person name="Porcar M."/>
        </authorList>
    </citation>
    <scope>NUCLEOTIDE SEQUENCE [LARGE SCALE GENOMIC DNA]</scope>
    <source>
        <strain evidence="14 15">T18</strain>
    </source>
</reference>
<dbReference type="PROSITE" id="PS51198">
    <property type="entry name" value="UVRD_HELICASE_ATP_BIND"/>
    <property type="match status" value="1"/>
</dbReference>
<keyword evidence="4 10" id="KW-0347">Helicase</keyword>
<dbReference type="InterPro" id="IPR013986">
    <property type="entry name" value="DExx_box_DNA_helicase_dom_sf"/>
</dbReference>
<dbReference type="Pfam" id="PF13361">
    <property type="entry name" value="UvrD_C"/>
    <property type="match status" value="2"/>
</dbReference>
<evidence type="ECO:0000259" key="12">
    <source>
        <dbReference type="PROSITE" id="PS51198"/>
    </source>
</evidence>
<evidence type="ECO:0000256" key="10">
    <source>
        <dbReference type="PROSITE-ProRule" id="PRU00560"/>
    </source>
</evidence>
<keyword evidence="3 10" id="KW-0378">Hydrolase</keyword>
<dbReference type="CDD" id="cd17932">
    <property type="entry name" value="DEXQc_UvrD"/>
    <property type="match status" value="1"/>
</dbReference>
<dbReference type="InterPro" id="IPR014016">
    <property type="entry name" value="UvrD-like_ATP-bd"/>
</dbReference>
<dbReference type="PROSITE" id="PS51217">
    <property type="entry name" value="UVRD_HELICASE_CTER"/>
    <property type="match status" value="1"/>
</dbReference>
<evidence type="ECO:0000256" key="11">
    <source>
        <dbReference type="SAM" id="MobiDB-lite"/>
    </source>
</evidence>
<keyword evidence="15" id="KW-1185">Reference proteome</keyword>
<dbReference type="InterPro" id="IPR000212">
    <property type="entry name" value="DNA_helicase_UvrD/REP"/>
</dbReference>
<proteinExistence type="inferred from homology"/>
<dbReference type="SUPFAM" id="SSF52540">
    <property type="entry name" value="P-loop containing nucleoside triphosphate hydrolases"/>
    <property type="match status" value="1"/>
</dbReference>
<evidence type="ECO:0000256" key="2">
    <source>
        <dbReference type="ARBA" id="ARBA00022741"/>
    </source>
</evidence>
<evidence type="ECO:0000256" key="8">
    <source>
        <dbReference type="ARBA" id="ARBA00034808"/>
    </source>
</evidence>
<comment type="catalytic activity">
    <reaction evidence="9">
        <text>ATP + H2O = ADP + phosphate + H(+)</text>
        <dbReference type="Rhea" id="RHEA:13065"/>
        <dbReference type="ChEBI" id="CHEBI:15377"/>
        <dbReference type="ChEBI" id="CHEBI:15378"/>
        <dbReference type="ChEBI" id="CHEBI:30616"/>
        <dbReference type="ChEBI" id="CHEBI:43474"/>
        <dbReference type="ChEBI" id="CHEBI:456216"/>
        <dbReference type="EC" id="5.6.2.4"/>
    </reaction>
</comment>
<dbReference type="InterPro" id="IPR027417">
    <property type="entry name" value="P-loop_NTPase"/>
</dbReference>
<evidence type="ECO:0000256" key="9">
    <source>
        <dbReference type="ARBA" id="ARBA00048988"/>
    </source>
</evidence>
<dbReference type="RefSeq" id="WP_202834904.1">
    <property type="nucleotide sequence ID" value="NZ_JAETWB010000033.1"/>
</dbReference>
<comment type="caution">
    <text evidence="14">The sequence shown here is derived from an EMBL/GenBank/DDBJ whole genome shotgun (WGS) entry which is preliminary data.</text>
</comment>
<evidence type="ECO:0000256" key="4">
    <source>
        <dbReference type="ARBA" id="ARBA00022806"/>
    </source>
</evidence>
<dbReference type="Pfam" id="PF00580">
    <property type="entry name" value="UvrD-helicase"/>
    <property type="match status" value="1"/>
</dbReference>
<dbReference type="GO" id="GO:0004386">
    <property type="term" value="F:helicase activity"/>
    <property type="evidence" value="ECO:0007669"/>
    <property type="project" value="UniProtKB-KW"/>
</dbReference>
<evidence type="ECO:0000256" key="7">
    <source>
        <dbReference type="ARBA" id="ARBA00034617"/>
    </source>
</evidence>
<dbReference type="EC" id="5.6.2.4" evidence="8"/>
<dbReference type="EMBL" id="JAETWB010000033">
    <property type="protein sequence ID" value="MBL6081691.1"/>
    <property type="molecule type" value="Genomic_DNA"/>
</dbReference>
<feature type="binding site" evidence="10">
    <location>
        <begin position="26"/>
        <end position="33"/>
    </location>
    <ligand>
        <name>ATP</name>
        <dbReference type="ChEBI" id="CHEBI:30616"/>
    </ligand>
</feature>
<comment type="similarity">
    <text evidence="1">Belongs to the helicase family. UvrD subfamily.</text>
</comment>
<keyword evidence="6" id="KW-0413">Isomerase</keyword>
<evidence type="ECO:0000313" key="14">
    <source>
        <dbReference type="EMBL" id="MBL6081691.1"/>
    </source>
</evidence>
<feature type="domain" description="UvrD-like helicase C-terminal" evidence="13">
    <location>
        <begin position="288"/>
        <end position="566"/>
    </location>
</feature>
<evidence type="ECO:0000256" key="3">
    <source>
        <dbReference type="ARBA" id="ARBA00022801"/>
    </source>
</evidence>
<gene>
    <name evidence="14" type="ORF">JMJ56_27280</name>
</gene>
<dbReference type="Gene3D" id="1.10.10.160">
    <property type="match status" value="1"/>
</dbReference>
<keyword evidence="2 10" id="KW-0547">Nucleotide-binding</keyword>
<dbReference type="Proteomes" id="UP000660885">
    <property type="component" value="Unassembled WGS sequence"/>
</dbReference>
<protein>
    <recommendedName>
        <fullName evidence="8">DNA 3'-5' helicase</fullName>
        <ecNumber evidence="8">5.6.2.4</ecNumber>
    </recommendedName>
</protein>
<dbReference type="PANTHER" id="PTHR11070:SF59">
    <property type="entry name" value="DNA 3'-5' HELICASE"/>
    <property type="match status" value="1"/>
</dbReference>
<evidence type="ECO:0000313" key="15">
    <source>
        <dbReference type="Proteomes" id="UP000660885"/>
    </source>
</evidence>
<dbReference type="PANTHER" id="PTHR11070">
    <property type="entry name" value="UVRD / RECB / PCRA DNA HELICASE FAMILY MEMBER"/>
    <property type="match status" value="1"/>
</dbReference>
<feature type="domain" description="UvrD-like helicase ATP-binding" evidence="12">
    <location>
        <begin position="5"/>
        <end position="287"/>
    </location>
</feature>
<name>A0ABS1UAH6_9PROT</name>